<name>A0A1J0WJT3_9RHOB</name>
<dbReference type="Proteomes" id="UP000181897">
    <property type="component" value="Chromosome"/>
</dbReference>
<dbReference type="STRING" id="1917485.BOO69_15110"/>
<dbReference type="OrthoDB" id="9816064at2"/>
<sequence>MVRAVPEIIPATCRLPDLDLPRLGLIALSTDLTFERDAARLLGWNEAILHVTRIRFQNPTTPENLRAMGPDLATAAAMLVPGARLAALAFACTSASVTISNEVVAQAIGRVQPDVPVVTPSLAAVEAFRVLGVRRIALLTPYLPETTVPMIDFLEDNGLSVVRCACFGLGDDRDMARLSHDCVVEAAVGLDHDDVEGVFLSCTAMPGLDVIAAIEARIGKPVVGSNQATLWRLRALAGLPVRPEASGTGRLFDAPVPAAAGPG</sequence>
<organism evidence="1 2">
    <name type="scientific">Sulfitobacter alexandrii</name>
    <dbReference type="NCBI Taxonomy" id="1917485"/>
    <lineage>
        <taxon>Bacteria</taxon>
        <taxon>Pseudomonadati</taxon>
        <taxon>Pseudomonadota</taxon>
        <taxon>Alphaproteobacteria</taxon>
        <taxon>Rhodobacterales</taxon>
        <taxon>Roseobacteraceae</taxon>
        <taxon>Sulfitobacter</taxon>
    </lineage>
</organism>
<evidence type="ECO:0000313" key="1">
    <source>
        <dbReference type="EMBL" id="APE44593.1"/>
    </source>
</evidence>
<dbReference type="KEGG" id="suam:BOO69_15110"/>
<dbReference type="PANTHER" id="PTHR40267">
    <property type="entry name" value="BLR3294 PROTEIN"/>
    <property type="match status" value="1"/>
</dbReference>
<dbReference type="PANTHER" id="PTHR40267:SF1">
    <property type="entry name" value="BLR3294 PROTEIN"/>
    <property type="match status" value="1"/>
</dbReference>
<dbReference type="InterPro" id="IPR053714">
    <property type="entry name" value="Iso_Racemase_Enz_sf"/>
</dbReference>
<keyword evidence="2" id="KW-1185">Reference proteome</keyword>
<dbReference type="PIRSF" id="PIRSF015736">
    <property type="entry name" value="MI"/>
    <property type="match status" value="1"/>
</dbReference>
<protein>
    <recommendedName>
        <fullName evidence="3">Ectoine utilization protein EutA</fullName>
    </recommendedName>
</protein>
<proteinExistence type="predicted"/>
<evidence type="ECO:0000313" key="2">
    <source>
        <dbReference type="Proteomes" id="UP000181897"/>
    </source>
</evidence>
<evidence type="ECO:0008006" key="3">
    <source>
        <dbReference type="Google" id="ProtNLM"/>
    </source>
</evidence>
<dbReference type="InterPro" id="IPR026286">
    <property type="entry name" value="MaiA/AMDase"/>
</dbReference>
<dbReference type="EMBL" id="CP018076">
    <property type="protein sequence ID" value="APE44593.1"/>
    <property type="molecule type" value="Genomic_DNA"/>
</dbReference>
<dbReference type="Gene3D" id="3.40.50.12500">
    <property type="match status" value="1"/>
</dbReference>
<dbReference type="AlphaFoldDB" id="A0A1J0WJT3"/>
<reference evidence="1 2" key="1">
    <citation type="submission" date="2016-11" db="EMBL/GenBank/DDBJ databases">
        <title>Complete genome sequence of Sulfitobacter sp. AM1-D1, a toxic bacteria associated with marine dinoflagellate Alexandrium minutum in East China Sea.</title>
        <authorList>
            <person name="Yang Q."/>
            <person name="Zhang X."/>
            <person name="Tian X."/>
        </authorList>
    </citation>
    <scope>NUCLEOTIDE SEQUENCE [LARGE SCALE GENOMIC DNA]</scope>
    <source>
        <strain evidence="1 2">AM1-D1</strain>
    </source>
</reference>
<gene>
    <name evidence="1" type="ORF">BOO69_15110</name>
</gene>
<accession>A0A1J0WJT3</accession>
<dbReference type="Pfam" id="PF17645">
    <property type="entry name" value="Amdase"/>
    <property type="match status" value="1"/>
</dbReference>